<dbReference type="Proteomes" id="UP001202550">
    <property type="component" value="Unassembled WGS sequence"/>
</dbReference>
<evidence type="ECO:0000256" key="5">
    <source>
        <dbReference type="SAM" id="Phobius"/>
    </source>
</evidence>
<sequence>MLLDLGMVVGGLVVLLLAGDLLVKGAVNLSLRLGIPALLVGMTVVAFGTSAPELLVSVRAAIEDAGGLALGNVVGSNIANILLVLGAPALISAMAVGRDITRDYAIMIGASLLFIAVAFTGQIGTWQALVLLGAFALFMADSIRRGLKSRVEPDELEGADPGIGWHKITIFLVLGCIGLPLGANFLVTGATAIATDLGVSDALIGLTLVAIGTSLPELAATVMAAIRREGGVALGNIVGSNLFNLLFILGTAGLFGTMTFPPEMFRLDLWVMLGASLVLAPFIWRAAPITRVWGVVLLLGYAGYLWVLIQSGA</sequence>
<evidence type="ECO:0000256" key="4">
    <source>
        <dbReference type="ARBA" id="ARBA00023136"/>
    </source>
</evidence>
<dbReference type="RefSeq" id="WP_249057101.1">
    <property type="nucleotide sequence ID" value="NZ_JALZWP010000003.1"/>
</dbReference>
<feature type="transmembrane region" description="Helical" evidence="5">
    <location>
        <begin position="168"/>
        <end position="190"/>
    </location>
</feature>
<dbReference type="PANTHER" id="PTHR10846:SF8">
    <property type="entry name" value="INNER MEMBRANE PROTEIN YRBG"/>
    <property type="match status" value="1"/>
</dbReference>
<keyword evidence="8" id="KW-1185">Reference proteome</keyword>
<keyword evidence="4 5" id="KW-0472">Membrane</keyword>
<organism evidence="7 8">
    <name type="scientific">Roseinatronobacter domitianus</name>
    <dbReference type="NCBI Taxonomy" id="2940293"/>
    <lineage>
        <taxon>Bacteria</taxon>
        <taxon>Pseudomonadati</taxon>
        <taxon>Pseudomonadota</taxon>
        <taxon>Alphaproteobacteria</taxon>
        <taxon>Rhodobacterales</taxon>
        <taxon>Paracoccaceae</taxon>
        <taxon>Roseinatronobacter</taxon>
    </lineage>
</organism>
<evidence type="ECO:0000313" key="7">
    <source>
        <dbReference type="EMBL" id="MCL1628138.1"/>
    </source>
</evidence>
<feature type="transmembrane region" description="Helical" evidence="5">
    <location>
        <begin position="78"/>
        <end position="97"/>
    </location>
</feature>
<dbReference type="InterPro" id="IPR004837">
    <property type="entry name" value="NaCa_Exmemb"/>
</dbReference>
<feature type="transmembrane region" description="Helical" evidence="5">
    <location>
        <begin position="202"/>
        <end position="226"/>
    </location>
</feature>
<protein>
    <submittedName>
        <fullName evidence="7">Calcium/sodium antiporter</fullName>
    </submittedName>
</protein>
<feature type="transmembrane region" description="Helical" evidence="5">
    <location>
        <begin position="267"/>
        <end position="284"/>
    </location>
</feature>
<dbReference type="InterPro" id="IPR044880">
    <property type="entry name" value="NCX_ion-bd_dom_sf"/>
</dbReference>
<dbReference type="EMBL" id="JALZWP010000003">
    <property type="protein sequence ID" value="MCL1628138.1"/>
    <property type="molecule type" value="Genomic_DNA"/>
</dbReference>
<name>A0ABT0M0G3_9RHOB</name>
<proteinExistence type="predicted"/>
<evidence type="ECO:0000256" key="3">
    <source>
        <dbReference type="ARBA" id="ARBA00022989"/>
    </source>
</evidence>
<evidence type="ECO:0000256" key="1">
    <source>
        <dbReference type="ARBA" id="ARBA00004141"/>
    </source>
</evidence>
<dbReference type="PANTHER" id="PTHR10846">
    <property type="entry name" value="SODIUM/POTASSIUM/CALCIUM EXCHANGER"/>
    <property type="match status" value="1"/>
</dbReference>
<keyword evidence="2 5" id="KW-0812">Transmembrane</keyword>
<dbReference type="NCBIfam" id="TIGR00367">
    <property type="entry name" value="calcium/sodium antiporter"/>
    <property type="match status" value="1"/>
</dbReference>
<comment type="subcellular location">
    <subcellularLocation>
        <location evidence="1">Membrane</location>
        <topology evidence="1">Multi-pass membrane protein</topology>
    </subcellularLocation>
</comment>
<keyword evidence="3 5" id="KW-1133">Transmembrane helix</keyword>
<feature type="domain" description="Sodium/calcium exchanger membrane region" evidence="6">
    <location>
        <begin position="5"/>
        <end position="140"/>
    </location>
</feature>
<dbReference type="Gene3D" id="1.20.1420.30">
    <property type="entry name" value="NCX, central ion-binding region"/>
    <property type="match status" value="2"/>
</dbReference>
<evidence type="ECO:0000259" key="6">
    <source>
        <dbReference type="Pfam" id="PF01699"/>
    </source>
</evidence>
<dbReference type="InterPro" id="IPR004481">
    <property type="entry name" value="K/Na/Ca-exchanger"/>
</dbReference>
<dbReference type="Pfam" id="PF01699">
    <property type="entry name" value="Na_Ca_ex"/>
    <property type="match status" value="2"/>
</dbReference>
<feature type="transmembrane region" description="Helical" evidence="5">
    <location>
        <begin position="35"/>
        <end position="58"/>
    </location>
</feature>
<evidence type="ECO:0000313" key="8">
    <source>
        <dbReference type="Proteomes" id="UP001202550"/>
    </source>
</evidence>
<evidence type="ECO:0000256" key="2">
    <source>
        <dbReference type="ARBA" id="ARBA00022692"/>
    </source>
</evidence>
<gene>
    <name evidence="7" type="ORF">M3N55_05285</name>
</gene>
<comment type="caution">
    <text evidence="7">The sequence shown here is derived from an EMBL/GenBank/DDBJ whole genome shotgun (WGS) entry which is preliminary data.</text>
</comment>
<feature type="transmembrane region" description="Helical" evidence="5">
    <location>
        <begin position="104"/>
        <end position="123"/>
    </location>
</feature>
<feature type="transmembrane region" description="Helical" evidence="5">
    <location>
        <begin position="233"/>
        <end position="255"/>
    </location>
</feature>
<accession>A0ABT0M0G3</accession>
<feature type="domain" description="Sodium/calcium exchanger membrane region" evidence="6">
    <location>
        <begin position="169"/>
        <end position="309"/>
    </location>
</feature>
<feature type="transmembrane region" description="Helical" evidence="5">
    <location>
        <begin position="291"/>
        <end position="309"/>
    </location>
</feature>
<feature type="transmembrane region" description="Helical" evidence="5">
    <location>
        <begin position="6"/>
        <end position="23"/>
    </location>
</feature>
<reference evidence="7 8" key="1">
    <citation type="submission" date="2022-05" db="EMBL/GenBank/DDBJ databases">
        <title>Seasonal and diel survey of microbial diversity of the Tyrrhenian coast.</title>
        <authorList>
            <person name="Gattoni G."/>
            <person name="Corral P."/>
        </authorList>
    </citation>
    <scope>NUCLEOTIDE SEQUENCE [LARGE SCALE GENOMIC DNA]</scope>
    <source>
        <strain evidence="7 8">V10</strain>
    </source>
</reference>